<protein>
    <submittedName>
        <fullName evidence="7">SWAHA protein</fullName>
    </submittedName>
</protein>
<dbReference type="PANTHER" id="PTHR14491">
    <property type="entry name" value="SOSONDOWAH, ISOFORM G"/>
    <property type="match status" value="1"/>
</dbReference>
<evidence type="ECO:0000256" key="1">
    <source>
        <dbReference type="ARBA" id="ARBA00022737"/>
    </source>
</evidence>
<name>A0A851UEH1_9PASS</name>
<evidence type="ECO:0000256" key="2">
    <source>
        <dbReference type="ARBA" id="ARBA00023043"/>
    </source>
</evidence>
<dbReference type="InterPro" id="IPR002110">
    <property type="entry name" value="Ankyrin_rpt"/>
</dbReference>
<sequence>GGGSSTTTCGGGMAELDISAEAVMGFLRERGGRVRNTELVSAFRPLLEATGAGAGEAEGRAARRERFKAAVNAVATVKEIDGAKFVVLKQHLRAAPPVAGDAGARTPVAVAEPGPAGTPPEEPPGPRAVAELRGLFQGVGGGVPLPGGAGGGRREPQAKPCMLPVRCVLPPAAPGPPEDAAVPLSPPPLDDEAGSRSPGLRRGPKNHRASEETVVPLEQAEHQWLVLAADGQWTQQLHGLLLGDASLAARRDFISGFTALHWAAKSGNCDMVTNIIRTAEKGGSRVNVDARSHGGYTALHLAAMHGQEKIITMLVYGYHAKIDLRDYSGKKPHQYLKEGTSLTIRRLLGDPSLSQNMEHSMPIKKSTKLAASILSSTSTFLGVISDDMAFYDLTKGLRKPSTLNKLLTATTGPRRKPKIRGGFPSYSSLS</sequence>
<feature type="region of interest" description="Disordered" evidence="5">
    <location>
        <begin position="172"/>
        <end position="211"/>
    </location>
</feature>
<dbReference type="PROSITE" id="PS50088">
    <property type="entry name" value="ANK_REPEAT"/>
    <property type="match status" value="2"/>
</dbReference>
<feature type="non-terminal residue" evidence="7">
    <location>
        <position position="1"/>
    </location>
</feature>
<feature type="domain" description="SOWAHA-C winged helix-turn-helix" evidence="6">
    <location>
        <begin position="18"/>
        <end position="94"/>
    </location>
</feature>
<evidence type="ECO:0000256" key="5">
    <source>
        <dbReference type="SAM" id="MobiDB-lite"/>
    </source>
</evidence>
<evidence type="ECO:0000313" key="7">
    <source>
        <dbReference type="EMBL" id="NXD26205.1"/>
    </source>
</evidence>
<evidence type="ECO:0000313" key="8">
    <source>
        <dbReference type="Proteomes" id="UP000623542"/>
    </source>
</evidence>
<dbReference type="PROSITE" id="PS50297">
    <property type="entry name" value="ANK_REP_REGION"/>
    <property type="match status" value="1"/>
</dbReference>
<proteinExistence type="inferred from homology"/>
<keyword evidence="8" id="KW-1185">Reference proteome</keyword>
<dbReference type="Gene3D" id="1.25.40.20">
    <property type="entry name" value="Ankyrin repeat-containing domain"/>
    <property type="match status" value="1"/>
</dbReference>
<accession>A0A851UEH1</accession>
<dbReference type="Pfam" id="PF12796">
    <property type="entry name" value="Ank_2"/>
    <property type="match status" value="1"/>
</dbReference>
<dbReference type="SUPFAM" id="SSF48403">
    <property type="entry name" value="Ankyrin repeat"/>
    <property type="match status" value="1"/>
</dbReference>
<keyword evidence="1" id="KW-0677">Repeat</keyword>
<dbReference type="Proteomes" id="UP000623542">
    <property type="component" value="Unassembled WGS sequence"/>
</dbReference>
<evidence type="ECO:0000256" key="4">
    <source>
        <dbReference type="PROSITE-ProRule" id="PRU00023"/>
    </source>
</evidence>
<comment type="similarity">
    <text evidence="3">Belongs to the SOWAH family.</text>
</comment>
<reference evidence="7" key="1">
    <citation type="submission" date="2019-09" db="EMBL/GenBank/DDBJ databases">
        <title>Bird 10,000 Genomes (B10K) Project - Family phase.</title>
        <authorList>
            <person name="Zhang G."/>
        </authorList>
    </citation>
    <scope>NUCLEOTIDE SEQUENCE</scope>
    <source>
        <strain evidence="7">B10K-IZCAS-20218</strain>
        <tissue evidence="7">Blood</tissue>
    </source>
</reference>
<feature type="non-terminal residue" evidence="7">
    <location>
        <position position="430"/>
    </location>
</feature>
<dbReference type="OrthoDB" id="432281at2759"/>
<feature type="repeat" description="ANK" evidence="4">
    <location>
        <begin position="294"/>
        <end position="327"/>
    </location>
</feature>
<comment type="caution">
    <text evidence="7">The sequence shown here is derived from an EMBL/GenBank/DDBJ whole genome shotgun (WGS) entry which is preliminary data.</text>
</comment>
<evidence type="ECO:0000259" key="6">
    <source>
        <dbReference type="Pfam" id="PF25877"/>
    </source>
</evidence>
<dbReference type="AlphaFoldDB" id="A0A851UEH1"/>
<dbReference type="InterPro" id="IPR036770">
    <property type="entry name" value="Ankyrin_rpt-contain_sf"/>
</dbReference>
<feature type="repeat" description="ANK" evidence="4">
    <location>
        <begin position="255"/>
        <end position="291"/>
    </location>
</feature>
<dbReference type="PANTHER" id="PTHR14491:SF2">
    <property type="entry name" value="ANKYRIN REPEAT DOMAIN-CONTAINING PROTEIN SOWAHA"/>
    <property type="match status" value="1"/>
</dbReference>
<gene>
    <name evidence="7" type="primary">Sowaha</name>
    <name evidence="7" type="ORF">ELAFOR_R02243</name>
</gene>
<dbReference type="InterPro" id="IPR058889">
    <property type="entry name" value="WHD_SOWAHA-C"/>
</dbReference>
<dbReference type="EMBL" id="WBNG01000406">
    <property type="protein sequence ID" value="NXD26205.1"/>
    <property type="molecule type" value="Genomic_DNA"/>
</dbReference>
<evidence type="ECO:0000256" key="3">
    <source>
        <dbReference type="ARBA" id="ARBA00038122"/>
    </source>
</evidence>
<dbReference type="SMART" id="SM00248">
    <property type="entry name" value="ANK"/>
    <property type="match status" value="2"/>
</dbReference>
<keyword evidence="2 4" id="KW-0040">ANK repeat</keyword>
<organism evidence="7 8">
    <name type="scientific">Elachura formosa</name>
    <name type="common">spotted wren-babbler</name>
    <dbReference type="NCBI Taxonomy" id="1463973"/>
    <lineage>
        <taxon>Eukaryota</taxon>
        <taxon>Metazoa</taxon>
        <taxon>Chordata</taxon>
        <taxon>Craniata</taxon>
        <taxon>Vertebrata</taxon>
        <taxon>Euteleostomi</taxon>
        <taxon>Archelosauria</taxon>
        <taxon>Archosauria</taxon>
        <taxon>Dinosauria</taxon>
        <taxon>Saurischia</taxon>
        <taxon>Theropoda</taxon>
        <taxon>Coelurosauria</taxon>
        <taxon>Aves</taxon>
        <taxon>Neognathae</taxon>
        <taxon>Neoaves</taxon>
        <taxon>Telluraves</taxon>
        <taxon>Australaves</taxon>
        <taxon>Passeriformes</taxon>
        <taxon>Elachuridae</taxon>
        <taxon>Elachura</taxon>
    </lineage>
</organism>
<dbReference type="Pfam" id="PF25877">
    <property type="entry name" value="WHD_SOWAH"/>
    <property type="match status" value="1"/>
</dbReference>